<feature type="non-terminal residue" evidence="7">
    <location>
        <position position="1"/>
    </location>
</feature>
<feature type="domain" description="Cyclin-like" evidence="6">
    <location>
        <begin position="74"/>
        <end position="160"/>
    </location>
</feature>
<evidence type="ECO:0000256" key="1">
    <source>
        <dbReference type="ARBA" id="ARBA00008742"/>
    </source>
</evidence>
<dbReference type="GO" id="GO:0044843">
    <property type="term" value="P:cell cycle G1/S phase transition"/>
    <property type="evidence" value="ECO:0007669"/>
    <property type="project" value="UniProtKB-ARBA"/>
</dbReference>
<evidence type="ECO:0000313" key="7">
    <source>
        <dbReference type="EMBL" id="ODQ48406.1"/>
    </source>
</evidence>
<gene>
    <name evidence="7" type="ORF">PICMEDRAFT_19734</name>
</gene>
<feature type="non-terminal residue" evidence="7">
    <location>
        <position position="326"/>
    </location>
</feature>
<keyword evidence="2" id="KW-0132">Cell division</keyword>
<dbReference type="Gene3D" id="1.10.472.10">
    <property type="entry name" value="Cyclin-like"/>
    <property type="match status" value="2"/>
</dbReference>
<dbReference type="InterPro" id="IPR036915">
    <property type="entry name" value="Cyclin-like_sf"/>
</dbReference>
<dbReference type="PANTHER" id="PTHR10177">
    <property type="entry name" value="CYCLINS"/>
    <property type="match status" value="1"/>
</dbReference>
<evidence type="ECO:0000256" key="3">
    <source>
        <dbReference type="ARBA" id="ARBA00023127"/>
    </source>
</evidence>
<evidence type="ECO:0000256" key="4">
    <source>
        <dbReference type="ARBA" id="ARBA00023306"/>
    </source>
</evidence>
<dbReference type="SMART" id="SM00385">
    <property type="entry name" value="CYCLIN"/>
    <property type="match status" value="2"/>
</dbReference>
<evidence type="ECO:0000256" key="5">
    <source>
        <dbReference type="RuleBase" id="RU000383"/>
    </source>
</evidence>
<sequence length="326" mass="37367">HSRKSYGPPRRHMCKPYSAKLEAIENYKNKIISAEYLDTISAHYKSLESESAVNPAMIDLQPEVKWFMRPYLVNFIVQMHSSLKLKPQTLFLCWNIIDRYCARRIAFKQHYQLIGCTALWIASKYEDKKSRVPTVKELNTMCSNVYDDSMFREMEIHILSTLNWSIGHTTLEDILQLAVKFSDPDGKELLDKPIDLYKGNTPTVSAILAVSRYLCELTLYDRVYLTFPTSTIGISCFLMACSILNMDVGSTYIRETDDDAAYDSDAENTEPKVHEQGPFISGFNGMDSITQVREIALHLFRSMLDPSEVLIDKYSSLGVMTVVKRF</sequence>
<reference evidence="7 8" key="1">
    <citation type="journal article" date="2016" name="Proc. Natl. Acad. Sci. U.S.A.">
        <title>Comparative genomics of biotechnologically important yeasts.</title>
        <authorList>
            <person name="Riley R."/>
            <person name="Haridas S."/>
            <person name="Wolfe K.H."/>
            <person name="Lopes M.R."/>
            <person name="Hittinger C.T."/>
            <person name="Goeker M."/>
            <person name="Salamov A.A."/>
            <person name="Wisecaver J.H."/>
            <person name="Long T.M."/>
            <person name="Calvey C.H."/>
            <person name="Aerts A.L."/>
            <person name="Barry K.W."/>
            <person name="Choi C."/>
            <person name="Clum A."/>
            <person name="Coughlan A.Y."/>
            <person name="Deshpande S."/>
            <person name="Douglass A.P."/>
            <person name="Hanson S.J."/>
            <person name="Klenk H.-P."/>
            <person name="LaButti K.M."/>
            <person name="Lapidus A."/>
            <person name="Lindquist E.A."/>
            <person name="Lipzen A.M."/>
            <person name="Meier-Kolthoff J.P."/>
            <person name="Ohm R.A."/>
            <person name="Otillar R.P."/>
            <person name="Pangilinan J.L."/>
            <person name="Peng Y."/>
            <person name="Rokas A."/>
            <person name="Rosa C.A."/>
            <person name="Scheuner C."/>
            <person name="Sibirny A.A."/>
            <person name="Slot J.C."/>
            <person name="Stielow J.B."/>
            <person name="Sun H."/>
            <person name="Kurtzman C.P."/>
            <person name="Blackwell M."/>
            <person name="Grigoriev I.V."/>
            <person name="Jeffries T.W."/>
        </authorList>
    </citation>
    <scope>NUCLEOTIDE SEQUENCE [LARGE SCALE GENOMIC DNA]</scope>
    <source>
        <strain evidence="7 8">NRRL Y-2026</strain>
    </source>
</reference>
<organism evidence="7 8">
    <name type="scientific">Pichia membranifaciens NRRL Y-2026</name>
    <dbReference type="NCBI Taxonomy" id="763406"/>
    <lineage>
        <taxon>Eukaryota</taxon>
        <taxon>Fungi</taxon>
        <taxon>Dikarya</taxon>
        <taxon>Ascomycota</taxon>
        <taxon>Saccharomycotina</taxon>
        <taxon>Pichiomycetes</taxon>
        <taxon>Pichiales</taxon>
        <taxon>Pichiaceae</taxon>
        <taxon>Pichia</taxon>
    </lineage>
</organism>
<dbReference type="Proteomes" id="UP000094455">
    <property type="component" value="Unassembled WGS sequence"/>
</dbReference>
<dbReference type="EMBL" id="KV454001">
    <property type="protein sequence ID" value="ODQ48406.1"/>
    <property type="molecule type" value="Genomic_DNA"/>
</dbReference>
<dbReference type="STRING" id="763406.A0A1E3NQS3"/>
<comment type="similarity">
    <text evidence="1 5">Belongs to the cyclin family.</text>
</comment>
<feature type="domain" description="Cyclin-like" evidence="6">
    <location>
        <begin position="172"/>
        <end position="301"/>
    </location>
</feature>
<evidence type="ECO:0000313" key="8">
    <source>
        <dbReference type="Proteomes" id="UP000094455"/>
    </source>
</evidence>
<dbReference type="GO" id="GO:0051726">
    <property type="term" value="P:regulation of cell cycle"/>
    <property type="evidence" value="ECO:0007669"/>
    <property type="project" value="UniProtKB-ARBA"/>
</dbReference>
<name>A0A1E3NQS3_9ASCO</name>
<keyword evidence="3 5" id="KW-0195">Cyclin</keyword>
<dbReference type="Pfam" id="PF00134">
    <property type="entry name" value="Cyclin_N"/>
    <property type="match status" value="1"/>
</dbReference>
<evidence type="ECO:0000259" key="6">
    <source>
        <dbReference type="SMART" id="SM00385"/>
    </source>
</evidence>
<keyword evidence="8" id="KW-1185">Reference proteome</keyword>
<dbReference type="GO" id="GO:0051301">
    <property type="term" value="P:cell division"/>
    <property type="evidence" value="ECO:0007669"/>
    <property type="project" value="UniProtKB-KW"/>
</dbReference>
<proteinExistence type="inferred from homology"/>
<accession>A0A1E3NQS3</accession>
<dbReference type="AlphaFoldDB" id="A0A1E3NQS3"/>
<dbReference type="FunFam" id="1.10.472.10:FF:000010">
    <property type="entry name" value="G1/S-specific cyclin Cln1"/>
    <property type="match status" value="1"/>
</dbReference>
<dbReference type="RefSeq" id="XP_019019519.1">
    <property type="nucleotide sequence ID" value="XM_019162137.1"/>
</dbReference>
<dbReference type="OrthoDB" id="5590282at2759"/>
<dbReference type="GO" id="GO:0016538">
    <property type="term" value="F:cyclin-dependent protein serine/threonine kinase regulator activity"/>
    <property type="evidence" value="ECO:0007669"/>
    <property type="project" value="UniProtKB-ARBA"/>
</dbReference>
<keyword evidence="4" id="KW-0131">Cell cycle</keyword>
<dbReference type="InterPro" id="IPR039361">
    <property type="entry name" value="Cyclin"/>
</dbReference>
<protein>
    <recommendedName>
        <fullName evidence="6">Cyclin-like domain-containing protein</fullName>
    </recommendedName>
</protein>
<dbReference type="InterPro" id="IPR013763">
    <property type="entry name" value="Cyclin-like_dom"/>
</dbReference>
<dbReference type="SUPFAM" id="SSF47954">
    <property type="entry name" value="Cyclin-like"/>
    <property type="match status" value="2"/>
</dbReference>
<dbReference type="InterPro" id="IPR006671">
    <property type="entry name" value="Cyclin_N"/>
</dbReference>
<dbReference type="GeneID" id="30178824"/>
<evidence type="ECO:0000256" key="2">
    <source>
        <dbReference type="ARBA" id="ARBA00022618"/>
    </source>
</evidence>
<dbReference type="CDD" id="cd20559">
    <property type="entry name" value="CYCLIN_ScCLN_like"/>
    <property type="match status" value="1"/>
</dbReference>